<reference evidence="1" key="1">
    <citation type="submission" date="2023-07" db="EMBL/GenBank/DDBJ databases">
        <title>Genome content predicts the carbon catabolic preferences of heterotrophic bacteria.</title>
        <authorList>
            <person name="Gralka M."/>
        </authorList>
    </citation>
    <scope>NUCLEOTIDE SEQUENCE</scope>
    <source>
        <strain evidence="1">4G09</strain>
    </source>
</reference>
<evidence type="ECO:0008006" key="3">
    <source>
        <dbReference type="Google" id="ProtNLM"/>
    </source>
</evidence>
<evidence type="ECO:0000313" key="1">
    <source>
        <dbReference type="EMBL" id="MDP2565883.1"/>
    </source>
</evidence>
<accession>A0ABT9FGH0</accession>
<gene>
    <name evidence="1" type="ORF">Q8W34_14645</name>
</gene>
<organism evidence="1 2">
    <name type="scientific">Pseudoalteromonas marina</name>
    <dbReference type="NCBI Taxonomy" id="267375"/>
    <lineage>
        <taxon>Bacteria</taxon>
        <taxon>Pseudomonadati</taxon>
        <taxon>Pseudomonadota</taxon>
        <taxon>Gammaproteobacteria</taxon>
        <taxon>Alteromonadales</taxon>
        <taxon>Pseudoalteromonadaceae</taxon>
        <taxon>Pseudoalteromonas</taxon>
    </lineage>
</organism>
<proteinExistence type="predicted"/>
<sequence>MRVLMCTEKGLGLSPEEQWQLINACESNGFALDILGFCHATSIFNYPVGHYDYYFLVVDYPRLISAALLFEDISKVTVLYCGFEAESIVASAQTTVNLFSELNIVSAELLNLDTLQSKLTEVYSGEL</sequence>
<evidence type="ECO:0000313" key="2">
    <source>
        <dbReference type="Proteomes" id="UP001177212"/>
    </source>
</evidence>
<dbReference type="RefSeq" id="WP_305472661.1">
    <property type="nucleotide sequence ID" value="NZ_JAUYVT010000014.1"/>
</dbReference>
<keyword evidence="2" id="KW-1185">Reference proteome</keyword>
<name>A0ABT9FGH0_9GAMM</name>
<dbReference type="EMBL" id="JAUYVT010000014">
    <property type="protein sequence ID" value="MDP2565883.1"/>
    <property type="molecule type" value="Genomic_DNA"/>
</dbReference>
<protein>
    <recommendedName>
        <fullName evidence="3">DUF2241 domain-containing protein</fullName>
    </recommendedName>
</protein>
<comment type="caution">
    <text evidence="1">The sequence shown here is derived from an EMBL/GenBank/DDBJ whole genome shotgun (WGS) entry which is preliminary data.</text>
</comment>
<dbReference type="Proteomes" id="UP001177212">
    <property type="component" value="Unassembled WGS sequence"/>
</dbReference>